<proteinExistence type="predicted"/>
<dbReference type="SUPFAM" id="SSF52540">
    <property type="entry name" value="P-loop containing nucleoside triphosphate hydrolases"/>
    <property type="match status" value="1"/>
</dbReference>
<dbReference type="InterPro" id="IPR027417">
    <property type="entry name" value="P-loop_NTPase"/>
</dbReference>
<accession>A0A450VTL3</accession>
<organism evidence="1">
    <name type="scientific">Candidatus Kentrum sp. LPFa</name>
    <dbReference type="NCBI Taxonomy" id="2126335"/>
    <lineage>
        <taxon>Bacteria</taxon>
        <taxon>Pseudomonadati</taxon>
        <taxon>Pseudomonadota</taxon>
        <taxon>Gammaproteobacteria</taxon>
        <taxon>Candidatus Kentrum</taxon>
    </lineage>
</organism>
<dbReference type="EMBL" id="CAADFM010000013">
    <property type="protein sequence ID" value="VFK08115.1"/>
    <property type="molecule type" value="Genomic_DNA"/>
</dbReference>
<dbReference type="Gene3D" id="3.40.50.300">
    <property type="entry name" value="P-loop containing nucleotide triphosphate hydrolases"/>
    <property type="match status" value="1"/>
</dbReference>
<evidence type="ECO:0000313" key="2">
    <source>
        <dbReference type="EMBL" id="VFK23242.1"/>
    </source>
</evidence>
<reference evidence="1" key="1">
    <citation type="submission" date="2019-02" db="EMBL/GenBank/DDBJ databases">
        <authorList>
            <person name="Gruber-Vodicka R. H."/>
            <person name="Seah K. B. B."/>
        </authorList>
    </citation>
    <scope>NUCLEOTIDE SEQUENCE</scope>
    <source>
        <strain evidence="1">BECK_S312</strain>
        <strain evidence="2">BECK_S426</strain>
    </source>
</reference>
<evidence type="ECO:0000313" key="1">
    <source>
        <dbReference type="EMBL" id="VFK08115.1"/>
    </source>
</evidence>
<sequence length="456" mass="50951">MSKINPIQQALLKLDGGAFQKLADAYLVAKRFGTANCIGSVPGANKVRTGTPDTLIALPNGRYLFAEHTTQQAGLLAKMKGDLGKCLDPDKTGIPVERIEGVILCFTGKIDAKEQEELTEICREKGVGLDLYGIDAISLDLYDKYPHLARDFLDVPIDTGQIVPPDQFVSLYNHNKLATRLNLGFHFREEELDRLLAALEGERLAILSGKAGVGKSRLALEMCRRFRVAHPEYEVLCIFGRNRDLWEDLKSQFSRASKFLILVDDANRVSRFDYVVDLLLHQREDQRIKVVATVRDCALLKVQEAAQPLGGGAELALAPFTDDQIKTLLTDECEIHNYHYLDRIADITKGNPRLAVMAAEVAKEESLNSIRDVSALYDRYFSSVREDLKKEGADLKRADLLKTAAIVSFFKAVDHANEEMMDIIETAFAIPPGRPSGRPPSVSTNWRCWTCTKTRW</sequence>
<dbReference type="AlphaFoldDB" id="A0A450VTL3"/>
<gene>
    <name evidence="1" type="ORF">BECKLPF1236A_GA0070988_1001310</name>
    <name evidence="2" type="ORF">BECKLPF1236C_GA0070990_1000419</name>
</gene>
<name>A0A450VTL3_9GAMM</name>
<protein>
    <submittedName>
        <fullName evidence="1">Uncharacterized protein</fullName>
    </submittedName>
</protein>
<dbReference type="EMBL" id="CAADFP010000004">
    <property type="protein sequence ID" value="VFK23242.1"/>
    <property type="molecule type" value="Genomic_DNA"/>
</dbReference>